<gene>
    <name evidence="9" type="ORF">H8R10_00125</name>
</gene>
<dbReference type="RefSeq" id="WP_191070767.1">
    <property type="nucleotide sequence ID" value="NZ_JACRUO010000001.1"/>
</dbReference>
<evidence type="ECO:0000313" key="10">
    <source>
        <dbReference type="Proteomes" id="UP000627538"/>
    </source>
</evidence>
<feature type="domain" description="ABC3 transporter permease C-terminal" evidence="8">
    <location>
        <begin position="235"/>
        <end position="346"/>
    </location>
</feature>
<feature type="transmembrane region" description="Helical" evidence="7">
    <location>
        <begin position="15"/>
        <end position="39"/>
    </location>
</feature>
<evidence type="ECO:0000256" key="7">
    <source>
        <dbReference type="SAM" id="Phobius"/>
    </source>
</evidence>
<organism evidence="9 10">
    <name type="scientific">Nanchangia anserum</name>
    <dbReference type="NCBI Taxonomy" id="2692125"/>
    <lineage>
        <taxon>Bacteria</taxon>
        <taxon>Bacillati</taxon>
        <taxon>Actinomycetota</taxon>
        <taxon>Actinomycetes</taxon>
        <taxon>Actinomycetales</taxon>
        <taxon>Actinomycetaceae</taxon>
        <taxon>Nanchangia</taxon>
    </lineage>
</organism>
<keyword evidence="6 7" id="KW-0472">Membrane</keyword>
<accession>A0A8I0GEK5</accession>
<dbReference type="Proteomes" id="UP000627538">
    <property type="component" value="Unassembled WGS sequence"/>
</dbReference>
<sequence>MFLAIKEILHQKTRYAAITLVVFLVSYLVYFLTGLAFGLASSYTEVIDTWSAKTVTLAKDANKSALASRLSTSALRGLPEDAAGISFVPAAIDDRSEGADGERINVFIAGVDERLRPHLQKGRWGREASEVVIDPTLERAGWHVGDRLELPEATARIVGVSEPARFQASPLVMVAGSDIADIAGPQGRDLTSIIVSESGAGLPSTIGGVDVETIPVDNFIDELPGYRAQYLTFSLMIGALIVILSLVLGIFMYVLTLQKSHVFGVMKAQGVPTSYIARAGAAQTLLISLCGVALGAAAALGSGGALRGAVPFAVSWPLFAALSAAFVVFTLLGSLFPIRVISRIDPMTAIG</sequence>
<evidence type="ECO:0000313" key="9">
    <source>
        <dbReference type="EMBL" id="MBD3688654.1"/>
    </source>
</evidence>
<dbReference type="PANTHER" id="PTHR43738:SF1">
    <property type="entry name" value="HEMIN TRANSPORT SYSTEM PERMEASE PROTEIN HRTB-RELATED"/>
    <property type="match status" value="1"/>
</dbReference>
<comment type="subcellular location">
    <subcellularLocation>
        <location evidence="1">Cell membrane</location>
        <topology evidence="1">Multi-pass membrane protein</topology>
    </subcellularLocation>
</comment>
<keyword evidence="3" id="KW-1003">Cell membrane</keyword>
<feature type="transmembrane region" description="Helical" evidence="7">
    <location>
        <begin position="318"/>
        <end position="338"/>
    </location>
</feature>
<dbReference type="EMBL" id="JACRUO010000001">
    <property type="protein sequence ID" value="MBD3688654.1"/>
    <property type="molecule type" value="Genomic_DNA"/>
</dbReference>
<dbReference type="InterPro" id="IPR051125">
    <property type="entry name" value="ABC-4/HrtB_transporter"/>
</dbReference>
<dbReference type="Pfam" id="PF02687">
    <property type="entry name" value="FtsX"/>
    <property type="match status" value="1"/>
</dbReference>
<evidence type="ECO:0000256" key="1">
    <source>
        <dbReference type="ARBA" id="ARBA00004651"/>
    </source>
</evidence>
<feature type="transmembrane region" description="Helical" evidence="7">
    <location>
        <begin position="275"/>
        <end position="298"/>
    </location>
</feature>
<dbReference type="AlphaFoldDB" id="A0A8I0GEK5"/>
<keyword evidence="5 7" id="KW-1133">Transmembrane helix</keyword>
<evidence type="ECO:0000256" key="5">
    <source>
        <dbReference type="ARBA" id="ARBA00022989"/>
    </source>
</evidence>
<protein>
    <submittedName>
        <fullName evidence="9">ABC transporter permease</fullName>
    </submittedName>
</protein>
<evidence type="ECO:0000259" key="8">
    <source>
        <dbReference type="Pfam" id="PF02687"/>
    </source>
</evidence>
<evidence type="ECO:0000256" key="6">
    <source>
        <dbReference type="ARBA" id="ARBA00023136"/>
    </source>
</evidence>
<keyword evidence="10" id="KW-1185">Reference proteome</keyword>
<name>A0A8I0GEK5_9ACTO</name>
<evidence type="ECO:0000256" key="3">
    <source>
        <dbReference type="ARBA" id="ARBA00022475"/>
    </source>
</evidence>
<evidence type="ECO:0000256" key="4">
    <source>
        <dbReference type="ARBA" id="ARBA00022692"/>
    </source>
</evidence>
<evidence type="ECO:0000256" key="2">
    <source>
        <dbReference type="ARBA" id="ARBA00022448"/>
    </source>
</evidence>
<comment type="caution">
    <text evidence="9">The sequence shown here is derived from an EMBL/GenBank/DDBJ whole genome shotgun (WGS) entry which is preliminary data.</text>
</comment>
<proteinExistence type="predicted"/>
<keyword evidence="2" id="KW-0813">Transport</keyword>
<dbReference type="GO" id="GO:0005886">
    <property type="term" value="C:plasma membrane"/>
    <property type="evidence" value="ECO:0007669"/>
    <property type="project" value="UniProtKB-SubCell"/>
</dbReference>
<keyword evidence="4 7" id="KW-0812">Transmembrane</keyword>
<dbReference type="InterPro" id="IPR003838">
    <property type="entry name" value="ABC3_permease_C"/>
</dbReference>
<feature type="transmembrane region" description="Helical" evidence="7">
    <location>
        <begin position="230"/>
        <end position="255"/>
    </location>
</feature>
<reference evidence="9 10" key="1">
    <citation type="submission" date="2020-08" db="EMBL/GenBank/DDBJ databases">
        <title>Winkia gen. nov., sp. nov., isolated from faeces of the Anser albifrons in China.</title>
        <authorList>
            <person name="Liu Q."/>
        </authorList>
    </citation>
    <scope>NUCLEOTIDE SEQUENCE [LARGE SCALE GENOMIC DNA]</scope>
    <source>
        <strain evidence="9 10">C62</strain>
    </source>
</reference>
<dbReference type="PANTHER" id="PTHR43738">
    <property type="entry name" value="ABC TRANSPORTER, MEMBRANE PROTEIN"/>
    <property type="match status" value="1"/>
</dbReference>